<dbReference type="Proteomes" id="UP000095621">
    <property type="component" value="Unassembled WGS sequence"/>
</dbReference>
<name>A0A174YVQ8_9FIRM</name>
<keyword evidence="2" id="KW-0472">Membrane</keyword>
<feature type="transmembrane region" description="Helical" evidence="2">
    <location>
        <begin position="205"/>
        <end position="224"/>
    </location>
</feature>
<dbReference type="GO" id="GO:0003677">
    <property type="term" value="F:DNA binding"/>
    <property type="evidence" value="ECO:0007669"/>
    <property type="project" value="UniProtKB-KW"/>
</dbReference>
<dbReference type="Pfam" id="PF01381">
    <property type="entry name" value="HTH_3"/>
    <property type="match status" value="1"/>
</dbReference>
<feature type="transmembrane region" description="Helical" evidence="2">
    <location>
        <begin position="236"/>
        <end position="256"/>
    </location>
</feature>
<dbReference type="SUPFAM" id="SSF47413">
    <property type="entry name" value="lambda repressor-like DNA-binding domains"/>
    <property type="match status" value="1"/>
</dbReference>
<protein>
    <submittedName>
        <fullName evidence="4">Putative zinc finger/helix-turn-helix protein, YgiT family</fullName>
    </submittedName>
</protein>
<feature type="transmembrane region" description="Helical" evidence="2">
    <location>
        <begin position="165"/>
        <end position="185"/>
    </location>
</feature>
<gene>
    <name evidence="4" type="ORF">ERS852490_02899</name>
</gene>
<keyword evidence="2" id="KW-1133">Transmembrane helix</keyword>
<dbReference type="PANTHER" id="PTHR46558">
    <property type="entry name" value="TRACRIPTIONAL REGULATORY PROTEIN-RELATED-RELATED"/>
    <property type="match status" value="1"/>
</dbReference>
<dbReference type="EMBL" id="CZBU01000008">
    <property type="protein sequence ID" value="CUQ79235.1"/>
    <property type="molecule type" value="Genomic_DNA"/>
</dbReference>
<evidence type="ECO:0000259" key="3">
    <source>
        <dbReference type="PROSITE" id="PS50943"/>
    </source>
</evidence>
<proteinExistence type="predicted"/>
<dbReference type="OrthoDB" id="9813152at2"/>
<dbReference type="RefSeq" id="WP_055216703.1">
    <property type="nucleotide sequence ID" value="NZ_CZBU01000008.1"/>
</dbReference>
<evidence type="ECO:0000256" key="2">
    <source>
        <dbReference type="SAM" id="Phobius"/>
    </source>
</evidence>
<dbReference type="AlphaFoldDB" id="A0A174YVQ8"/>
<reference evidence="4 5" key="1">
    <citation type="submission" date="2015-09" db="EMBL/GenBank/DDBJ databases">
        <authorList>
            <consortium name="Pathogen Informatics"/>
        </authorList>
    </citation>
    <scope>NUCLEOTIDE SEQUENCE [LARGE SCALE GENOMIC DNA]</scope>
    <source>
        <strain evidence="4 5">2789STDY5834875</strain>
    </source>
</reference>
<evidence type="ECO:0000256" key="1">
    <source>
        <dbReference type="ARBA" id="ARBA00023125"/>
    </source>
</evidence>
<dbReference type="InterPro" id="IPR001387">
    <property type="entry name" value="Cro/C1-type_HTH"/>
</dbReference>
<organism evidence="4 5">
    <name type="scientific">Lachnospira eligens</name>
    <dbReference type="NCBI Taxonomy" id="39485"/>
    <lineage>
        <taxon>Bacteria</taxon>
        <taxon>Bacillati</taxon>
        <taxon>Bacillota</taxon>
        <taxon>Clostridia</taxon>
        <taxon>Lachnospirales</taxon>
        <taxon>Lachnospiraceae</taxon>
        <taxon>Lachnospira</taxon>
    </lineage>
</organism>
<feature type="transmembrane region" description="Helical" evidence="2">
    <location>
        <begin position="98"/>
        <end position="119"/>
    </location>
</feature>
<evidence type="ECO:0000313" key="5">
    <source>
        <dbReference type="Proteomes" id="UP000095621"/>
    </source>
</evidence>
<dbReference type="SMART" id="SM00530">
    <property type="entry name" value="HTH_XRE"/>
    <property type="match status" value="1"/>
</dbReference>
<dbReference type="PANTHER" id="PTHR46558:SF4">
    <property type="entry name" value="DNA-BIDING PHAGE PROTEIN"/>
    <property type="match status" value="1"/>
</dbReference>
<dbReference type="Gene3D" id="1.10.260.40">
    <property type="entry name" value="lambda repressor-like DNA-binding domains"/>
    <property type="match status" value="1"/>
</dbReference>
<dbReference type="CDD" id="cd00093">
    <property type="entry name" value="HTH_XRE"/>
    <property type="match status" value="1"/>
</dbReference>
<feature type="transmembrane region" description="Helical" evidence="2">
    <location>
        <begin position="125"/>
        <end position="144"/>
    </location>
</feature>
<feature type="domain" description="HTH cro/C1-type" evidence="3">
    <location>
        <begin position="10"/>
        <end position="64"/>
    </location>
</feature>
<dbReference type="PROSITE" id="PS50943">
    <property type="entry name" value="HTH_CROC1"/>
    <property type="match status" value="1"/>
</dbReference>
<accession>A0A174YVQ8</accession>
<feature type="transmembrane region" description="Helical" evidence="2">
    <location>
        <begin position="262"/>
        <end position="283"/>
    </location>
</feature>
<evidence type="ECO:0000313" key="4">
    <source>
        <dbReference type="EMBL" id="CUQ79235.1"/>
    </source>
</evidence>
<dbReference type="InterPro" id="IPR010982">
    <property type="entry name" value="Lambda_DNA-bd_dom_sf"/>
</dbReference>
<sequence length="296" mass="33173">MDKQKTGELIKSARIKKGYTQVELGDLLGVTNKAISRWEKGDSFPDIGVIEELSRILDIRIQDIVIGEIKEQNIDSETAVTEVVRVAKLQDKVKKRKFISSGVSCIAAGYMLVCGWYSFRGQADNSILGYLTVSLAIVIAIMLAGEKSGGVHMHNGNAGGRVYNIIGFASMGYCFIMMIACSCIFNNHEADLWKIARYIGKIINVQLIIVFVLNLAVLVIQDYINEHKYEGVMSEAYSLVTACFMSMMYACFLHTLSDIHSFNKYIMIIAVVAVIEMLAAYFISFRIKKHNWSFEK</sequence>
<keyword evidence="1" id="KW-0238">DNA-binding</keyword>
<keyword evidence="2" id="KW-0812">Transmembrane</keyword>